<evidence type="ECO:0000313" key="1">
    <source>
        <dbReference type="EMBL" id="MPN27462.1"/>
    </source>
</evidence>
<proteinExistence type="predicted"/>
<gene>
    <name evidence="1" type="ORF">SDC9_174895</name>
</gene>
<dbReference type="AlphaFoldDB" id="A0A645GNJ4"/>
<sequence length="82" mass="9357">MLSEDFVSRNNSPAQGGYEAYVKWWQKVSRVDVESVEILTQQGDTVTVQVDAVFYYASGSQSTEHLKYQLIFDAARGTWLFN</sequence>
<reference evidence="1" key="1">
    <citation type="submission" date="2019-08" db="EMBL/GenBank/DDBJ databases">
        <authorList>
            <person name="Kucharzyk K."/>
            <person name="Murdoch R.W."/>
            <person name="Higgins S."/>
            <person name="Loffler F."/>
        </authorList>
    </citation>
    <scope>NUCLEOTIDE SEQUENCE</scope>
</reference>
<comment type="caution">
    <text evidence="1">The sequence shown here is derived from an EMBL/GenBank/DDBJ whole genome shotgun (WGS) entry which is preliminary data.</text>
</comment>
<evidence type="ECO:0008006" key="2">
    <source>
        <dbReference type="Google" id="ProtNLM"/>
    </source>
</evidence>
<accession>A0A645GNJ4</accession>
<name>A0A645GNJ4_9ZZZZ</name>
<organism evidence="1">
    <name type="scientific">bioreactor metagenome</name>
    <dbReference type="NCBI Taxonomy" id="1076179"/>
    <lineage>
        <taxon>unclassified sequences</taxon>
        <taxon>metagenomes</taxon>
        <taxon>ecological metagenomes</taxon>
    </lineage>
</organism>
<protein>
    <recommendedName>
        <fullName evidence="2">NTF2 fold immunity protein domain-containing protein</fullName>
    </recommendedName>
</protein>
<dbReference type="EMBL" id="VSSQ01077371">
    <property type="protein sequence ID" value="MPN27462.1"/>
    <property type="molecule type" value="Genomic_DNA"/>
</dbReference>